<dbReference type="GO" id="GO:0000272">
    <property type="term" value="P:polysaccharide catabolic process"/>
    <property type="evidence" value="ECO:0007669"/>
    <property type="project" value="InterPro"/>
</dbReference>
<dbReference type="GO" id="GO:0016811">
    <property type="term" value="F:hydrolase activity, acting on carbon-nitrogen (but not peptide) bonds, in linear amides"/>
    <property type="evidence" value="ECO:0007669"/>
    <property type="project" value="InterPro"/>
</dbReference>
<dbReference type="GO" id="GO:0046872">
    <property type="term" value="F:metal ion binding"/>
    <property type="evidence" value="ECO:0007669"/>
    <property type="project" value="UniProtKB-KW"/>
</dbReference>
<keyword evidence="7" id="KW-1185">Reference proteome</keyword>
<dbReference type="Gene3D" id="3.20.20.370">
    <property type="entry name" value="Glycoside hydrolase/deacetylase"/>
    <property type="match status" value="1"/>
</dbReference>
<sequence length="249" mass="28167">MKLIINADDFGRTRGINYGIVEAIKNGVLSSTTIMMNMPYAEHAINLAKKEGITSIGVHLTFIEKSLSLGKTLVDKDGIFKKYPELMKEADIEEIKTEMRVQIDKLIDMGIKPTHLDGHHHVHLYSLKMTEAVFAVAKEYDLPVRVGRTGRTTRTGEEIVIPSFLKTIDLFEDRYYADKVGAEDFKAFVEDAMIYDVVELMCHPAFLCTDTLKSSYNYPRLTELDVITSDEIKEFITSKGIEIADYSVL</sequence>
<dbReference type="PANTHER" id="PTHR31609">
    <property type="entry name" value="YDJC DEACETYLASE FAMILY MEMBER"/>
    <property type="match status" value="1"/>
</dbReference>
<dbReference type="Pfam" id="PF04794">
    <property type="entry name" value="YdjC"/>
    <property type="match status" value="1"/>
</dbReference>
<evidence type="ECO:0000313" key="6">
    <source>
        <dbReference type="EMBL" id="ACZ10182.1"/>
    </source>
</evidence>
<evidence type="ECO:0000313" key="7">
    <source>
        <dbReference type="Proteomes" id="UP000000845"/>
    </source>
</evidence>
<dbReference type="AlphaFoldDB" id="D1AQC2"/>
<accession>D1AQC2</accession>
<keyword evidence="5" id="KW-0119">Carbohydrate metabolism</keyword>
<dbReference type="eggNOG" id="COG3394">
    <property type="taxonomic scope" value="Bacteria"/>
</dbReference>
<keyword evidence="4" id="KW-0460">Magnesium</keyword>
<dbReference type="PANTHER" id="PTHR31609:SF1">
    <property type="entry name" value="CARBOHYDRATE DEACETYLASE"/>
    <property type="match status" value="1"/>
</dbReference>
<dbReference type="InterPro" id="IPR006879">
    <property type="entry name" value="YdjC-like"/>
</dbReference>
<evidence type="ECO:0000256" key="5">
    <source>
        <dbReference type="ARBA" id="ARBA00023277"/>
    </source>
</evidence>
<dbReference type="GO" id="GO:0019213">
    <property type="term" value="F:deacetylase activity"/>
    <property type="evidence" value="ECO:0007669"/>
    <property type="project" value="TreeGrafter"/>
</dbReference>
<dbReference type="EMBL" id="CP001739">
    <property type="protein sequence ID" value="ACZ10182.1"/>
    <property type="molecule type" value="Genomic_DNA"/>
</dbReference>
<reference evidence="7" key="1">
    <citation type="submission" date="2009-09" db="EMBL/GenBank/DDBJ databases">
        <title>The complete chromosome of Sebaldella termitidis ATCC 33386.</title>
        <authorList>
            <consortium name="US DOE Joint Genome Institute (JGI-PGF)"/>
            <person name="Lucas S."/>
            <person name="Copeland A."/>
            <person name="Lapidus A."/>
            <person name="Glavina del Rio T."/>
            <person name="Dalin E."/>
            <person name="Tice H."/>
            <person name="Bruce D."/>
            <person name="Goodwin L."/>
            <person name="Pitluck S."/>
            <person name="Kyrpides N."/>
            <person name="Mavromatis K."/>
            <person name="Ivanova N."/>
            <person name="Mikhailova N."/>
            <person name="Sims D."/>
            <person name="Meincke L."/>
            <person name="Brettin T."/>
            <person name="Detter J.C."/>
            <person name="Han C."/>
            <person name="Larimer F."/>
            <person name="Land M."/>
            <person name="Hauser L."/>
            <person name="Markowitz V."/>
            <person name="Cheng J.F."/>
            <person name="Hugenholtz P."/>
            <person name="Woyke T."/>
            <person name="Wu D."/>
            <person name="Eisen J.A."/>
        </authorList>
    </citation>
    <scope>NUCLEOTIDE SEQUENCE [LARGE SCALE GENOMIC DNA]</scope>
    <source>
        <strain evidence="7">ATCC 33386 / NCTC 11300</strain>
    </source>
</reference>
<dbReference type="Proteomes" id="UP000000845">
    <property type="component" value="Chromosome"/>
</dbReference>
<reference evidence="6 7" key="2">
    <citation type="journal article" date="2010" name="Stand. Genomic Sci.">
        <title>Complete genome sequence of Sebaldella termitidis type strain (NCTC 11300).</title>
        <authorList>
            <person name="Harmon-Smith M."/>
            <person name="Celia L."/>
            <person name="Chertkov O."/>
            <person name="Lapidus A."/>
            <person name="Copeland A."/>
            <person name="Glavina Del Rio T."/>
            <person name="Nolan M."/>
            <person name="Lucas S."/>
            <person name="Tice H."/>
            <person name="Cheng J.F."/>
            <person name="Han C."/>
            <person name="Detter J.C."/>
            <person name="Bruce D."/>
            <person name="Goodwin L."/>
            <person name="Pitluck S."/>
            <person name="Pati A."/>
            <person name="Liolios K."/>
            <person name="Ivanova N."/>
            <person name="Mavromatis K."/>
            <person name="Mikhailova N."/>
            <person name="Chen A."/>
            <person name="Palaniappan K."/>
            <person name="Land M."/>
            <person name="Hauser L."/>
            <person name="Chang Y.J."/>
            <person name="Jeffries C.D."/>
            <person name="Brettin T."/>
            <person name="Goker M."/>
            <person name="Beck B."/>
            <person name="Bristow J."/>
            <person name="Eisen J.A."/>
            <person name="Markowitz V."/>
            <person name="Hugenholtz P."/>
            <person name="Kyrpides N.C."/>
            <person name="Klenk H.P."/>
            <person name="Chen F."/>
        </authorList>
    </citation>
    <scope>NUCLEOTIDE SEQUENCE [LARGE SCALE GENOMIC DNA]</scope>
    <source>
        <strain evidence="7">ATCC 33386 / NCTC 11300</strain>
    </source>
</reference>
<organism evidence="6 7">
    <name type="scientific">Sebaldella termitidis (strain ATCC 33386 / NCTC 11300)</name>
    <dbReference type="NCBI Taxonomy" id="526218"/>
    <lineage>
        <taxon>Bacteria</taxon>
        <taxon>Fusobacteriati</taxon>
        <taxon>Fusobacteriota</taxon>
        <taxon>Fusobacteriia</taxon>
        <taxon>Fusobacteriales</taxon>
        <taxon>Leptotrichiaceae</taxon>
        <taxon>Sebaldella</taxon>
    </lineage>
</organism>
<dbReference type="CDD" id="cd10803">
    <property type="entry name" value="YdjC_EF3048_like"/>
    <property type="match status" value="1"/>
</dbReference>
<dbReference type="STRING" id="526218.Sterm_3342"/>
<dbReference type="KEGG" id="str:Sterm_3342"/>
<evidence type="ECO:0000256" key="3">
    <source>
        <dbReference type="ARBA" id="ARBA00022801"/>
    </source>
</evidence>
<dbReference type="InterPro" id="IPR022948">
    <property type="entry name" value="COD_ChbG_bac"/>
</dbReference>
<dbReference type="RefSeq" id="WP_012862764.1">
    <property type="nucleotide sequence ID" value="NC_013517.1"/>
</dbReference>
<comment type="cofactor">
    <cofactor evidence="1">
        <name>Mg(2+)</name>
        <dbReference type="ChEBI" id="CHEBI:18420"/>
    </cofactor>
</comment>
<gene>
    <name evidence="6" type="ordered locus">Sterm_3342</name>
</gene>
<keyword evidence="2" id="KW-0479">Metal-binding</keyword>
<dbReference type="HOGENOM" id="CLU_064244_4_0_0"/>
<evidence type="ECO:0000256" key="2">
    <source>
        <dbReference type="ARBA" id="ARBA00022723"/>
    </source>
</evidence>
<dbReference type="SUPFAM" id="SSF88713">
    <property type="entry name" value="Glycoside hydrolase/deacetylase"/>
    <property type="match status" value="1"/>
</dbReference>
<evidence type="ECO:0000256" key="1">
    <source>
        <dbReference type="ARBA" id="ARBA00001946"/>
    </source>
</evidence>
<name>D1AQC2_SEBTE</name>
<proteinExistence type="predicted"/>
<protein>
    <submittedName>
        <fullName evidence="6">YdjC family protein</fullName>
    </submittedName>
</protein>
<evidence type="ECO:0000256" key="4">
    <source>
        <dbReference type="ARBA" id="ARBA00022842"/>
    </source>
</evidence>
<dbReference type="InterPro" id="IPR011330">
    <property type="entry name" value="Glyco_hydro/deAcase_b/a-brl"/>
</dbReference>
<keyword evidence="3" id="KW-0378">Hydrolase</keyword>